<dbReference type="PRINTS" id="PR00069">
    <property type="entry name" value="ALDKETRDTASE"/>
</dbReference>
<dbReference type="Gene3D" id="3.20.20.100">
    <property type="entry name" value="NADP-dependent oxidoreductase domain"/>
    <property type="match status" value="1"/>
</dbReference>
<dbReference type="GO" id="GO:0016491">
    <property type="term" value="F:oxidoreductase activity"/>
    <property type="evidence" value="ECO:0007669"/>
    <property type="project" value="UniProtKB-KW"/>
</dbReference>
<evidence type="ECO:0000313" key="4">
    <source>
        <dbReference type="EMBL" id="EOD70581.1"/>
    </source>
</evidence>
<reference evidence="4 5" key="1">
    <citation type="submission" date="2013-02" db="EMBL/GenBank/DDBJ databases">
        <title>Draft genome sequence of Amycolatopsis vancoresmycina strain DSM 44592T.</title>
        <authorList>
            <person name="Kumar S."/>
            <person name="Kaur N."/>
            <person name="Kaur C."/>
            <person name="Raghava G.P.S."/>
            <person name="Mayilraj S."/>
        </authorList>
    </citation>
    <scope>NUCLEOTIDE SEQUENCE [LARGE SCALE GENOMIC DNA]</scope>
    <source>
        <strain evidence="4 5">DSM 44592</strain>
    </source>
</reference>
<dbReference type="PANTHER" id="PTHR43364:SF4">
    <property type="entry name" value="NAD(P)-LINKED OXIDOREDUCTASE SUPERFAMILY PROTEIN"/>
    <property type="match status" value="1"/>
</dbReference>
<evidence type="ECO:0000313" key="5">
    <source>
        <dbReference type="Proteomes" id="UP000014139"/>
    </source>
</evidence>
<protein>
    <submittedName>
        <fullName evidence="4">Aldo/keto reductase</fullName>
    </submittedName>
</protein>
<dbReference type="PATRIC" id="fig|1292037.4.peg.49"/>
<dbReference type="InterPro" id="IPR036812">
    <property type="entry name" value="NAD(P)_OxRdtase_dom_sf"/>
</dbReference>
<evidence type="ECO:0000256" key="2">
    <source>
        <dbReference type="SAM" id="MobiDB-lite"/>
    </source>
</evidence>
<feature type="compositionally biased region" description="Polar residues" evidence="2">
    <location>
        <begin position="340"/>
        <end position="351"/>
    </location>
</feature>
<dbReference type="AlphaFoldDB" id="R1IDK0"/>
<feature type="domain" description="NADP-dependent oxidoreductase" evidence="3">
    <location>
        <begin position="17"/>
        <end position="307"/>
    </location>
</feature>
<dbReference type="EMBL" id="AOUO01000004">
    <property type="protein sequence ID" value="EOD70581.1"/>
    <property type="molecule type" value="Genomic_DNA"/>
</dbReference>
<evidence type="ECO:0000256" key="1">
    <source>
        <dbReference type="ARBA" id="ARBA00023002"/>
    </source>
</evidence>
<keyword evidence="1" id="KW-0560">Oxidoreductase</keyword>
<keyword evidence="5" id="KW-1185">Reference proteome</keyword>
<evidence type="ECO:0000259" key="3">
    <source>
        <dbReference type="Pfam" id="PF00248"/>
    </source>
</evidence>
<gene>
    <name evidence="4" type="ORF">H480_00260</name>
</gene>
<comment type="caution">
    <text evidence="4">The sequence shown here is derived from an EMBL/GenBank/DDBJ whole genome shotgun (WGS) entry which is preliminary data.</text>
</comment>
<accession>R1IDK0</accession>
<dbReference type="InterPro" id="IPR020471">
    <property type="entry name" value="AKR"/>
</dbReference>
<dbReference type="Proteomes" id="UP000014139">
    <property type="component" value="Unassembled WGS sequence"/>
</dbReference>
<dbReference type="GO" id="GO:0005829">
    <property type="term" value="C:cytosol"/>
    <property type="evidence" value="ECO:0007669"/>
    <property type="project" value="UniProtKB-ARBA"/>
</dbReference>
<feature type="region of interest" description="Disordered" evidence="2">
    <location>
        <begin position="312"/>
        <end position="351"/>
    </location>
</feature>
<organism evidence="4 5">
    <name type="scientific">Amycolatopsis vancoresmycina DSM 44592</name>
    <dbReference type="NCBI Taxonomy" id="1292037"/>
    <lineage>
        <taxon>Bacteria</taxon>
        <taxon>Bacillati</taxon>
        <taxon>Actinomycetota</taxon>
        <taxon>Actinomycetes</taxon>
        <taxon>Pseudonocardiales</taxon>
        <taxon>Pseudonocardiaceae</taxon>
        <taxon>Amycolatopsis</taxon>
    </lineage>
</organism>
<dbReference type="PANTHER" id="PTHR43364">
    <property type="entry name" value="NADH-SPECIFIC METHYLGLYOXAL REDUCTASE-RELATED"/>
    <property type="match status" value="1"/>
</dbReference>
<proteinExistence type="predicted"/>
<dbReference type="Pfam" id="PF00248">
    <property type="entry name" value="Aldo_ket_red"/>
    <property type="match status" value="1"/>
</dbReference>
<dbReference type="FunFam" id="3.20.20.100:FF:000004">
    <property type="entry name" value="Oxidoreductase, aldo/keto reductase"/>
    <property type="match status" value="1"/>
</dbReference>
<dbReference type="OrthoDB" id="9768793at2"/>
<dbReference type="InterPro" id="IPR050523">
    <property type="entry name" value="AKR_Detox_Biosynth"/>
</dbReference>
<dbReference type="RefSeq" id="WP_003054090.1">
    <property type="nucleotide sequence ID" value="NZ_AOUO01000004.1"/>
</dbReference>
<dbReference type="SUPFAM" id="SSF51430">
    <property type="entry name" value="NAD(P)-linked oxidoreductase"/>
    <property type="match status" value="1"/>
</dbReference>
<sequence length="351" mass="37989">MQTRPLGRTGIQVSTFTLGTMMFGPYGNPDPDACVRIVHRALDHGITAVDTADVYGGDGTGERILGKALRGRRDDVVIATKGNGPMGPGPNERGNSRRWIVAAVEGSLRRLGVDHIDLYQLHHPEPGTDIEEPLSALTDLLRAGKVRAIGHSNLPASEIVEAQWTAERRGLARFRTEQLHYSILNRGAEQEILPVCDRYGLGVLVWSPLSMGLLTGHYRKETASAGRLHWAPEHLTDPRKLAAVETLTSLAEQAGTPLRHLALAFVTAHPAVTSAIIGPRTEEQLDDLLAGAGKPAGDDLLDRIDEIVPPATDLGPVDVAYRPPPIARPHLRRRPVRPPQTSDAVSPPSRT</sequence>
<dbReference type="eggNOG" id="COG0667">
    <property type="taxonomic scope" value="Bacteria"/>
</dbReference>
<name>R1IDK0_9PSEU</name>
<dbReference type="InterPro" id="IPR023210">
    <property type="entry name" value="NADP_OxRdtase_dom"/>
</dbReference>